<evidence type="ECO:0000256" key="4">
    <source>
        <dbReference type="ARBA" id="ARBA00023136"/>
    </source>
</evidence>
<dbReference type="Proteomes" id="UP001497525">
    <property type="component" value="Unassembled WGS sequence"/>
</dbReference>
<comment type="caution">
    <text evidence="7">The sequence shown here is derived from an EMBL/GenBank/DDBJ whole genome shotgun (WGS) entry which is preliminary data.</text>
</comment>
<sequence>MHGMVILTSLTIDRLLATVYGSVYKLHQRRYIIIFYSSIFAYSALLIFPLYLLMYYAEHRCESLLLSVKALAYIWMVFFYFVPSGIMLGVHFRVVLYLNQRAAPGGTKNSASATEANKAITQTTRRLTIATICFTAVILLANAYGTIYFILDSLSVATYYFGTWQQEIDVFLSGVASTTNPIILLIALPKLRAKIFKRFQSILSILLRQLGHSGQKRTSRIGSVVSSFTSAE</sequence>
<keyword evidence="2 5" id="KW-0812">Transmembrane</keyword>
<dbReference type="InterPro" id="IPR017452">
    <property type="entry name" value="GPCR_Rhodpsn_7TM"/>
</dbReference>
<feature type="transmembrane region" description="Helical" evidence="5">
    <location>
        <begin position="72"/>
        <end position="92"/>
    </location>
</feature>
<dbReference type="Gene3D" id="1.20.1070.10">
    <property type="entry name" value="Rhodopsin 7-helix transmembrane proteins"/>
    <property type="match status" value="1"/>
</dbReference>
<dbReference type="GO" id="GO:0016020">
    <property type="term" value="C:membrane"/>
    <property type="evidence" value="ECO:0007669"/>
    <property type="project" value="UniProtKB-SubCell"/>
</dbReference>
<dbReference type="AlphaFoldDB" id="A0AAV2TXC0"/>
<dbReference type="Pfam" id="PF00001">
    <property type="entry name" value="7tm_1"/>
    <property type="match status" value="1"/>
</dbReference>
<accession>A0AAV2TXC0</accession>
<dbReference type="GO" id="GO:0004930">
    <property type="term" value="F:G protein-coupled receptor activity"/>
    <property type="evidence" value="ECO:0007669"/>
    <property type="project" value="InterPro"/>
</dbReference>
<gene>
    <name evidence="7" type="ORF">CDAUBV1_LOCUS17139</name>
</gene>
<evidence type="ECO:0000313" key="7">
    <source>
        <dbReference type="EMBL" id="CAL5141835.1"/>
    </source>
</evidence>
<feature type="transmembrane region" description="Helical" evidence="5">
    <location>
        <begin position="31"/>
        <end position="52"/>
    </location>
</feature>
<feature type="transmembrane region" description="Helical" evidence="5">
    <location>
        <begin position="127"/>
        <end position="150"/>
    </location>
</feature>
<dbReference type="InterPro" id="IPR000276">
    <property type="entry name" value="GPCR_Rhodpsn"/>
</dbReference>
<comment type="subcellular location">
    <subcellularLocation>
        <location evidence="1">Membrane</location>
    </subcellularLocation>
</comment>
<dbReference type="SUPFAM" id="SSF81321">
    <property type="entry name" value="Family A G protein-coupled receptor-like"/>
    <property type="match status" value="1"/>
</dbReference>
<keyword evidence="3 5" id="KW-1133">Transmembrane helix</keyword>
<keyword evidence="4 5" id="KW-0472">Membrane</keyword>
<dbReference type="PANTHER" id="PTHR45698:SF1">
    <property type="entry name" value="TRACE AMINE-ASSOCIATED RECEPTOR 13C-LIKE"/>
    <property type="match status" value="1"/>
</dbReference>
<evidence type="ECO:0000259" key="6">
    <source>
        <dbReference type="PROSITE" id="PS50262"/>
    </source>
</evidence>
<evidence type="ECO:0000313" key="8">
    <source>
        <dbReference type="Proteomes" id="UP001497525"/>
    </source>
</evidence>
<feature type="domain" description="G-protein coupled receptors family 1 profile" evidence="6">
    <location>
        <begin position="1"/>
        <end position="184"/>
    </location>
</feature>
<organism evidence="7 8">
    <name type="scientific">Calicophoron daubneyi</name>
    <name type="common">Rumen fluke</name>
    <name type="synonym">Paramphistomum daubneyi</name>
    <dbReference type="NCBI Taxonomy" id="300641"/>
    <lineage>
        <taxon>Eukaryota</taxon>
        <taxon>Metazoa</taxon>
        <taxon>Spiralia</taxon>
        <taxon>Lophotrochozoa</taxon>
        <taxon>Platyhelminthes</taxon>
        <taxon>Trematoda</taxon>
        <taxon>Digenea</taxon>
        <taxon>Plagiorchiida</taxon>
        <taxon>Pronocephalata</taxon>
        <taxon>Paramphistomoidea</taxon>
        <taxon>Paramphistomidae</taxon>
        <taxon>Calicophoron</taxon>
    </lineage>
</organism>
<evidence type="ECO:0000256" key="2">
    <source>
        <dbReference type="ARBA" id="ARBA00022692"/>
    </source>
</evidence>
<protein>
    <recommendedName>
        <fullName evidence="6">G-protein coupled receptors family 1 profile domain-containing protein</fullName>
    </recommendedName>
</protein>
<evidence type="ECO:0000256" key="5">
    <source>
        <dbReference type="SAM" id="Phobius"/>
    </source>
</evidence>
<feature type="transmembrane region" description="Helical" evidence="5">
    <location>
        <begin position="170"/>
        <end position="188"/>
    </location>
</feature>
<reference evidence="7" key="1">
    <citation type="submission" date="2024-06" db="EMBL/GenBank/DDBJ databases">
        <authorList>
            <person name="Liu X."/>
            <person name="Lenzi L."/>
            <person name="Haldenby T S."/>
            <person name="Uol C."/>
        </authorList>
    </citation>
    <scope>NUCLEOTIDE SEQUENCE</scope>
</reference>
<dbReference type="PANTHER" id="PTHR45698">
    <property type="entry name" value="TRACE AMINE-ASSOCIATED RECEPTOR 19N-RELATED"/>
    <property type="match status" value="1"/>
</dbReference>
<dbReference type="CDD" id="cd00637">
    <property type="entry name" value="7tm_classA_rhodopsin-like"/>
    <property type="match status" value="1"/>
</dbReference>
<dbReference type="PROSITE" id="PS50262">
    <property type="entry name" value="G_PROTEIN_RECEP_F1_2"/>
    <property type="match status" value="1"/>
</dbReference>
<evidence type="ECO:0000256" key="1">
    <source>
        <dbReference type="ARBA" id="ARBA00004370"/>
    </source>
</evidence>
<dbReference type="EMBL" id="CAXLJL010000933">
    <property type="protein sequence ID" value="CAL5141835.1"/>
    <property type="molecule type" value="Genomic_DNA"/>
</dbReference>
<evidence type="ECO:0000256" key="3">
    <source>
        <dbReference type="ARBA" id="ARBA00022989"/>
    </source>
</evidence>
<name>A0AAV2TXC0_CALDB</name>
<proteinExistence type="predicted"/>